<dbReference type="EMBL" id="AUSU01006335">
    <property type="protein sequence ID" value="EPS62177.1"/>
    <property type="molecule type" value="Genomic_DNA"/>
</dbReference>
<feature type="transmembrane region" description="Helical" evidence="1">
    <location>
        <begin position="55"/>
        <end position="74"/>
    </location>
</feature>
<protein>
    <submittedName>
        <fullName evidence="2">Uncharacterized protein</fullName>
    </submittedName>
</protein>
<keyword evidence="1" id="KW-1133">Transmembrane helix</keyword>
<name>S8DQV4_9LAMI</name>
<evidence type="ECO:0000313" key="3">
    <source>
        <dbReference type="Proteomes" id="UP000015453"/>
    </source>
</evidence>
<sequence length="82" mass="9139">MDSVDDFNWVELIDCESLLSEVAPPPDLHCNPQPGSQKNLNANRNLQFLEYANPLMFLCVGVTLVASLIGNASYESECPRKR</sequence>
<reference evidence="2 3" key="1">
    <citation type="journal article" date="2013" name="BMC Genomics">
        <title>The miniature genome of a carnivorous plant Genlisea aurea contains a low number of genes and short non-coding sequences.</title>
        <authorList>
            <person name="Leushkin E.V."/>
            <person name="Sutormin R.A."/>
            <person name="Nabieva E.R."/>
            <person name="Penin A.A."/>
            <person name="Kondrashov A.S."/>
            <person name="Logacheva M.D."/>
        </authorList>
    </citation>
    <scope>NUCLEOTIDE SEQUENCE [LARGE SCALE GENOMIC DNA]</scope>
</reference>
<keyword evidence="1" id="KW-0472">Membrane</keyword>
<gene>
    <name evidence="2" type="ORF">M569_12616</name>
</gene>
<accession>S8DQV4</accession>
<dbReference type="AlphaFoldDB" id="S8DQV4"/>
<evidence type="ECO:0000256" key="1">
    <source>
        <dbReference type="SAM" id="Phobius"/>
    </source>
</evidence>
<proteinExistence type="predicted"/>
<evidence type="ECO:0000313" key="2">
    <source>
        <dbReference type="EMBL" id="EPS62177.1"/>
    </source>
</evidence>
<dbReference type="Proteomes" id="UP000015453">
    <property type="component" value="Unassembled WGS sequence"/>
</dbReference>
<comment type="caution">
    <text evidence="2">The sequence shown here is derived from an EMBL/GenBank/DDBJ whole genome shotgun (WGS) entry which is preliminary data.</text>
</comment>
<keyword evidence="1" id="KW-0812">Transmembrane</keyword>
<organism evidence="2 3">
    <name type="scientific">Genlisea aurea</name>
    <dbReference type="NCBI Taxonomy" id="192259"/>
    <lineage>
        <taxon>Eukaryota</taxon>
        <taxon>Viridiplantae</taxon>
        <taxon>Streptophyta</taxon>
        <taxon>Embryophyta</taxon>
        <taxon>Tracheophyta</taxon>
        <taxon>Spermatophyta</taxon>
        <taxon>Magnoliopsida</taxon>
        <taxon>eudicotyledons</taxon>
        <taxon>Gunneridae</taxon>
        <taxon>Pentapetalae</taxon>
        <taxon>asterids</taxon>
        <taxon>lamiids</taxon>
        <taxon>Lamiales</taxon>
        <taxon>Lentibulariaceae</taxon>
        <taxon>Genlisea</taxon>
    </lineage>
</organism>
<keyword evidence="3" id="KW-1185">Reference proteome</keyword>